<feature type="transmembrane region" description="Helical" evidence="1">
    <location>
        <begin position="628"/>
        <end position="646"/>
    </location>
</feature>
<accession>A0ABW0K284</accession>
<feature type="transmembrane region" description="Helical" evidence="1">
    <location>
        <begin position="492"/>
        <end position="512"/>
    </location>
</feature>
<dbReference type="RefSeq" id="WP_270880436.1">
    <property type="nucleotide sequence ID" value="NZ_JAQFVF010000033.1"/>
</dbReference>
<feature type="chain" id="PRO_5047068165" evidence="2">
    <location>
        <begin position="26"/>
        <end position="828"/>
    </location>
</feature>
<organism evidence="3 4">
    <name type="scientific">Paenibacillus aestuarii</name>
    <dbReference type="NCBI Taxonomy" id="516965"/>
    <lineage>
        <taxon>Bacteria</taxon>
        <taxon>Bacillati</taxon>
        <taxon>Bacillota</taxon>
        <taxon>Bacilli</taxon>
        <taxon>Bacillales</taxon>
        <taxon>Paenibacillaceae</taxon>
        <taxon>Paenibacillus</taxon>
    </lineage>
</organism>
<dbReference type="EMBL" id="JBHSMJ010000004">
    <property type="protein sequence ID" value="MFC5446872.1"/>
    <property type="molecule type" value="Genomic_DNA"/>
</dbReference>
<proteinExistence type="predicted"/>
<evidence type="ECO:0000313" key="4">
    <source>
        <dbReference type="Proteomes" id="UP001596044"/>
    </source>
</evidence>
<feature type="transmembrane region" description="Helical" evidence="1">
    <location>
        <begin position="750"/>
        <end position="768"/>
    </location>
</feature>
<comment type="caution">
    <text evidence="3">The sequence shown here is derived from an EMBL/GenBank/DDBJ whole genome shotgun (WGS) entry which is preliminary data.</text>
</comment>
<feature type="transmembrane region" description="Helical" evidence="1">
    <location>
        <begin position="652"/>
        <end position="671"/>
    </location>
</feature>
<reference evidence="4" key="1">
    <citation type="journal article" date="2019" name="Int. J. Syst. Evol. Microbiol.">
        <title>The Global Catalogue of Microorganisms (GCM) 10K type strain sequencing project: providing services to taxonomists for standard genome sequencing and annotation.</title>
        <authorList>
            <consortium name="The Broad Institute Genomics Platform"/>
            <consortium name="The Broad Institute Genome Sequencing Center for Infectious Disease"/>
            <person name="Wu L."/>
            <person name="Ma J."/>
        </authorList>
    </citation>
    <scope>NUCLEOTIDE SEQUENCE [LARGE SCALE GENOMIC DNA]</scope>
    <source>
        <strain evidence="4">KACC 11904</strain>
    </source>
</reference>
<feature type="transmembrane region" description="Helical" evidence="1">
    <location>
        <begin position="464"/>
        <end position="486"/>
    </location>
</feature>
<feature type="transmembrane region" description="Helical" evidence="1">
    <location>
        <begin position="560"/>
        <end position="583"/>
    </location>
</feature>
<feature type="transmembrane region" description="Helical" evidence="1">
    <location>
        <begin position="780"/>
        <end position="799"/>
    </location>
</feature>
<dbReference type="Proteomes" id="UP001596044">
    <property type="component" value="Unassembled WGS sequence"/>
</dbReference>
<keyword evidence="2" id="KW-0732">Signal</keyword>
<evidence type="ECO:0000256" key="2">
    <source>
        <dbReference type="SAM" id="SignalP"/>
    </source>
</evidence>
<protein>
    <submittedName>
        <fullName evidence="3">Uncharacterized protein</fullName>
    </submittedName>
</protein>
<feature type="transmembrane region" description="Helical" evidence="1">
    <location>
        <begin position="414"/>
        <end position="436"/>
    </location>
</feature>
<evidence type="ECO:0000313" key="3">
    <source>
        <dbReference type="EMBL" id="MFC5446872.1"/>
    </source>
</evidence>
<feature type="transmembrane region" description="Helical" evidence="1">
    <location>
        <begin position="683"/>
        <end position="701"/>
    </location>
</feature>
<keyword evidence="4" id="KW-1185">Reference proteome</keyword>
<feature type="signal peptide" evidence="2">
    <location>
        <begin position="1"/>
        <end position="25"/>
    </location>
</feature>
<keyword evidence="1" id="KW-0472">Membrane</keyword>
<evidence type="ECO:0000256" key="1">
    <source>
        <dbReference type="SAM" id="Phobius"/>
    </source>
</evidence>
<feature type="transmembrane region" description="Helical" evidence="1">
    <location>
        <begin position="805"/>
        <end position="824"/>
    </location>
</feature>
<sequence>MQWKNLLKVVGISLSLLQLSTSAAAATNLFSSTSTPEPFLSTSPASYPQGKQVYVVSIPGLSFLELERSLLTRLPNLQRLTEQGAVGAMNIRTSTRSMRDVYATIGAGVSAVGGKDVQGYASYEWLDHSQAVDRRNRLLGGLTQGAPELIVPDMAMLERANQSMHIDSMPGALGEAFKKHGVQRVVWGSSDLGLLMAKGTPLRRYSPLMLMDAEGTVDKGDLGRAAHVQAVDRPYGVRTNYAQLQAWLDQANDRATAEGRITLIELGDLYRLYTEKKYYREARFLELHEQILQEQDQWLGALMARMKAEDSLWVFSPEVNSKAASAKAWLSPVISYKSGGGRSVGLLTSESTRRSGVVTAQDFTAALLAEFNIQLPEGMAGQVATAEIRQSGAWPTLLEEMKRMQTIYRLRPELLYPFVTFEMIVLLGGLLTLFIIKKGTWLNRYVGSTGRSGRGLLGQRIVRSALYSLLTAPLLMLLLGLLVAPITQQLNIQSAIAVLEAIFVIGTALLSLALHRLPLAAVMAWLGTGTALMITLDGSTGAHAMKYSPLSYDPMIGARYYGIGNEYMGVMIGALILGVTAALQRRHDREPALHGGGQGESAPRTLAELETAAAAEAPPAAAKPARTVWMAACAAFLLVTVCLAAPSLGANAGGALSAAVAFGVAGVLITAGSRWRERRLSRGIALLAALLALGFVALWLLNSADSPVAAARESHVGRAFHALRDGRFDQIGHLIERKLRMNVHLLRASAWSKVLITSLLVMAVLVLRPRGRLQLWQHKYPYWMYGFSANMCGAIAALLLNDSGIVAAATLIIFVAVPMLLLRLEEEA</sequence>
<keyword evidence="1" id="KW-1133">Transmembrane helix</keyword>
<name>A0ABW0K284_9BACL</name>
<gene>
    <name evidence="3" type="ORF">ACFPOG_01235</name>
</gene>
<feature type="transmembrane region" description="Helical" evidence="1">
    <location>
        <begin position="519"/>
        <end position="540"/>
    </location>
</feature>
<keyword evidence="1" id="KW-0812">Transmembrane</keyword>